<dbReference type="RefSeq" id="WP_187572338.1">
    <property type="nucleotide sequence ID" value="NZ_CP060731.1"/>
</dbReference>
<dbReference type="InterPro" id="IPR000073">
    <property type="entry name" value="AB_hydrolase_1"/>
</dbReference>
<name>A0A7G9T8Y6_PSEMX</name>
<gene>
    <name evidence="2" type="ORF">IAE60_11440</name>
</gene>
<dbReference type="Pfam" id="PF12697">
    <property type="entry name" value="Abhydrolase_6"/>
    <property type="match status" value="1"/>
</dbReference>
<dbReference type="Gene3D" id="3.40.50.1820">
    <property type="entry name" value="alpha/beta hydrolase"/>
    <property type="match status" value="1"/>
</dbReference>
<evidence type="ECO:0000313" key="2">
    <source>
        <dbReference type="EMBL" id="QNN76561.1"/>
    </source>
</evidence>
<dbReference type="InterPro" id="IPR051044">
    <property type="entry name" value="MAG_DAG_Lipase"/>
</dbReference>
<reference evidence="2 3" key="1">
    <citation type="submission" date="2020-08" db="EMBL/GenBank/DDBJ databases">
        <title>Streptomycin Non-resistant strain, P. mexicana.</title>
        <authorList>
            <person name="Ganesh-Kumar S."/>
            <person name="Zhe T."/>
            <person name="Yu Z."/>
            <person name="Min Y."/>
        </authorList>
    </citation>
    <scope>NUCLEOTIDE SEQUENCE [LARGE SCALE GENOMIC DNA]</scope>
    <source>
        <strain evidence="2 3">GTZY2</strain>
    </source>
</reference>
<accession>A0A7G9T8Y6</accession>
<dbReference type="Proteomes" id="UP000515838">
    <property type="component" value="Chromosome"/>
</dbReference>
<organism evidence="2 3">
    <name type="scientific">Pseudoxanthomonas mexicana</name>
    <dbReference type="NCBI Taxonomy" id="128785"/>
    <lineage>
        <taxon>Bacteria</taxon>
        <taxon>Pseudomonadati</taxon>
        <taxon>Pseudomonadota</taxon>
        <taxon>Gammaproteobacteria</taxon>
        <taxon>Lysobacterales</taxon>
        <taxon>Lysobacteraceae</taxon>
        <taxon>Pseudoxanthomonas</taxon>
    </lineage>
</organism>
<sequence length="309" mass="33567">MAAVTVRQNSTIVRKPLALRLLSVRLAVGSWLAPRSTLNRAFQLFCTPMPGARTRARQADTGGARVGELVFGRERLTTYTWGDPTRQPAVLLAHGWSSFGLRFLPWVEPLRRAGYAVVTFDQPAHGRSSGRRATLPMFAEAIARVGEHVGPLAAVVGHSLGGAGTAIAMARGLQAERVILLAPAADPFDAARRFGGMVGLAQFLSRRLFDEYQELTAHDVGDLHAHATAPRIGRPGLIVHDLEDTDVPWCEGERYARYWPQATLLSTTGLGHHRVTIALETLDASLRFLRGDTVGQRVVSTLELPFGLG</sequence>
<evidence type="ECO:0000313" key="3">
    <source>
        <dbReference type="Proteomes" id="UP000515838"/>
    </source>
</evidence>
<feature type="domain" description="AB hydrolase-1" evidence="1">
    <location>
        <begin position="90"/>
        <end position="261"/>
    </location>
</feature>
<keyword evidence="2" id="KW-0378">Hydrolase</keyword>
<dbReference type="GeneID" id="81471589"/>
<proteinExistence type="predicted"/>
<dbReference type="EMBL" id="CP060731">
    <property type="protein sequence ID" value="QNN76561.1"/>
    <property type="molecule type" value="Genomic_DNA"/>
</dbReference>
<protein>
    <submittedName>
        <fullName evidence="2">Alpha/beta fold hydrolase</fullName>
    </submittedName>
</protein>
<dbReference type="InterPro" id="IPR029058">
    <property type="entry name" value="AB_hydrolase_fold"/>
</dbReference>
<dbReference type="PANTHER" id="PTHR11614">
    <property type="entry name" value="PHOSPHOLIPASE-RELATED"/>
    <property type="match status" value="1"/>
</dbReference>
<dbReference type="SUPFAM" id="SSF53474">
    <property type="entry name" value="alpha/beta-Hydrolases"/>
    <property type="match status" value="1"/>
</dbReference>
<evidence type="ECO:0000259" key="1">
    <source>
        <dbReference type="Pfam" id="PF12697"/>
    </source>
</evidence>
<dbReference type="AlphaFoldDB" id="A0A7G9T8Y6"/>
<dbReference type="GO" id="GO:0016787">
    <property type="term" value="F:hydrolase activity"/>
    <property type="evidence" value="ECO:0007669"/>
    <property type="project" value="UniProtKB-KW"/>
</dbReference>